<reference evidence="1 2" key="1">
    <citation type="journal article" date="2019" name="Sci. Rep.">
        <title>Orb-weaving spider Araneus ventricosus genome elucidates the spidroin gene catalogue.</title>
        <authorList>
            <person name="Kono N."/>
            <person name="Nakamura H."/>
            <person name="Ohtoshi R."/>
            <person name="Moran D.A.P."/>
            <person name="Shinohara A."/>
            <person name="Yoshida Y."/>
            <person name="Fujiwara M."/>
            <person name="Mori M."/>
            <person name="Tomita M."/>
            <person name="Arakawa K."/>
        </authorList>
    </citation>
    <scope>NUCLEOTIDE SEQUENCE [LARGE SCALE GENOMIC DNA]</scope>
</reference>
<comment type="caution">
    <text evidence="1">The sequence shown here is derived from an EMBL/GenBank/DDBJ whole genome shotgun (WGS) entry which is preliminary data.</text>
</comment>
<sequence>MKDIHFVSLTLDLLLRKMGGKKEQKNHMLKNNTGNHIGITIPFPDLGFAEEAVNIGLLSVRLGECSDRSINVGKQVAECDSRWAGLGAESWERVRGADPSHHAATLRPQLAPALQRALSRSCLHWDGRKETPDASDATSAQIEWQIALRIPLLAADIFIKVISPNKQSIFFFRLPSSEENLRLNIIF</sequence>
<accession>A0A4Y2NUT2</accession>
<name>A0A4Y2NUT2_ARAVE</name>
<dbReference type="AlphaFoldDB" id="A0A4Y2NUT2"/>
<organism evidence="1 2">
    <name type="scientific">Araneus ventricosus</name>
    <name type="common">Orbweaver spider</name>
    <name type="synonym">Epeira ventricosa</name>
    <dbReference type="NCBI Taxonomy" id="182803"/>
    <lineage>
        <taxon>Eukaryota</taxon>
        <taxon>Metazoa</taxon>
        <taxon>Ecdysozoa</taxon>
        <taxon>Arthropoda</taxon>
        <taxon>Chelicerata</taxon>
        <taxon>Arachnida</taxon>
        <taxon>Araneae</taxon>
        <taxon>Araneomorphae</taxon>
        <taxon>Entelegynae</taxon>
        <taxon>Araneoidea</taxon>
        <taxon>Araneidae</taxon>
        <taxon>Araneus</taxon>
    </lineage>
</organism>
<evidence type="ECO:0000313" key="2">
    <source>
        <dbReference type="Proteomes" id="UP000499080"/>
    </source>
</evidence>
<evidence type="ECO:0000313" key="1">
    <source>
        <dbReference type="EMBL" id="GBN42090.1"/>
    </source>
</evidence>
<keyword evidence="2" id="KW-1185">Reference proteome</keyword>
<gene>
    <name evidence="1" type="ORF">AVEN_25752_1</name>
</gene>
<dbReference type="EMBL" id="BGPR01009758">
    <property type="protein sequence ID" value="GBN42090.1"/>
    <property type="molecule type" value="Genomic_DNA"/>
</dbReference>
<dbReference type="Proteomes" id="UP000499080">
    <property type="component" value="Unassembled WGS sequence"/>
</dbReference>
<proteinExistence type="predicted"/>
<protein>
    <submittedName>
        <fullName evidence="1">Uncharacterized protein</fullName>
    </submittedName>
</protein>